<sequence length="76" mass="8579">MPFALTVGKQHSLKLRPLWPGGCDWADDREEPSVETDVKRALASSKPLLYVYAPHVSTISGWRSKYPEQDLVPRVT</sequence>
<gene>
    <name evidence="1" type="ORF">DLJ60_29745</name>
</gene>
<evidence type="ECO:0000313" key="1">
    <source>
        <dbReference type="EMBL" id="RQW85764.1"/>
    </source>
</evidence>
<organism evidence="1 2">
    <name type="scientific">Micromonospora chalcea</name>
    <dbReference type="NCBI Taxonomy" id="1874"/>
    <lineage>
        <taxon>Bacteria</taxon>
        <taxon>Bacillati</taxon>
        <taxon>Actinomycetota</taxon>
        <taxon>Actinomycetes</taxon>
        <taxon>Micromonosporales</taxon>
        <taxon>Micromonosporaceae</taxon>
        <taxon>Micromonospora</taxon>
    </lineage>
</organism>
<protein>
    <submittedName>
        <fullName evidence="1">Uncharacterized protein</fullName>
    </submittedName>
</protein>
<name>A0ABX9XUZ3_MICCH</name>
<accession>A0ABX9XUZ3</accession>
<dbReference type="EMBL" id="QGTA01000307">
    <property type="protein sequence ID" value="RQW85764.1"/>
    <property type="molecule type" value="Genomic_DNA"/>
</dbReference>
<keyword evidence="2" id="KW-1185">Reference proteome</keyword>
<proteinExistence type="predicted"/>
<comment type="caution">
    <text evidence="1">The sequence shown here is derived from an EMBL/GenBank/DDBJ whole genome shotgun (WGS) entry which is preliminary data.</text>
</comment>
<dbReference type="Proteomes" id="UP000274694">
    <property type="component" value="Unassembled WGS sequence"/>
</dbReference>
<evidence type="ECO:0000313" key="2">
    <source>
        <dbReference type="Proteomes" id="UP000274694"/>
    </source>
</evidence>
<reference evidence="1 2" key="1">
    <citation type="submission" date="2018-05" db="EMBL/GenBank/DDBJ databases">
        <title>Micromonospora from Atacama Desert.</title>
        <authorList>
            <person name="Carro L."/>
            <person name="Goodfellow M."/>
            <person name="Klenk H.-P."/>
        </authorList>
    </citation>
    <scope>NUCLEOTIDE SEQUENCE [LARGE SCALE GENOMIC DNA]</scope>
    <source>
        <strain evidence="1 2">LB41</strain>
    </source>
</reference>